<feature type="region of interest" description="Disordered" evidence="1">
    <location>
        <begin position="206"/>
        <end position="231"/>
    </location>
</feature>
<evidence type="ECO:0000256" key="1">
    <source>
        <dbReference type="SAM" id="MobiDB-lite"/>
    </source>
</evidence>
<comment type="caution">
    <text evidence="2">The sequence shown here is derived from an EMBL/GenBank/DDBJ whole genome shotgun (WGS) entry which is preliminary data.</text>
</comment>
<proteinExistence type="predicted"/>
<evidence type="ECO:0000313" key="2">
    <source>
        <dbReference type="EMBL" id="RBP36904.1"/>
    </source>
</evidence>
<dbReference type="RefSeq" id="WP_170157485.1">
    <property type="nucleotide sequence ID" value="NZ_QNRR01000015.1"/>
</dbReference>
<gene>
    <name evidence="2" type="ORF">DES53_11545</name>
</gene>
<dbReference type="Proteomes" id="UP000253426">
    <property type="component" value="Unassembled WGS sequence"/>
</dbReference>
<dbReference type="AlphaFoldDB" id="A0A366H4G1"/>
<keyword evidence="3" id="KW-1185">Reference proteome</keyword>
<reference evidence="2 3" key="1">
    <citation type="submission" date="2018-06" db="EMBL/GenBank/DDBJ databases">
        <title>Genomic Encyclopedia of Type Strains, Phase IV (KMG-IV): sequencing the most valuable type-strain genomes for metagenomic binning, comparative biology and taxonomic classification.</title>
        <authorList>
            <person name="Goeker M."/>
        </authorList>
    </citation>
    <scope>NUCLEOTIDE SEQUENCE [LARGE SCALE GENOMIC DNA]</scope>
    <source>
        <strain evidence="2 3">DSM 25532</strain>
    </source>
</reference>
<accession>A0A366H4G1</accession>
<evidence type="ECO:0000313" key="3">
    <source>
        <dbReference type="Proteomes" id="UP000253426"/>
    </source>
</evidence>
<name>A0A366H4G1_9BACT</name>
<organism evidence="2 3">
    <name type="scientific">Roseimicrobium gellanilyticum</name>
    <dbReference type="NCBI Taxonomy" id="748857"/>
    <lineage>
        <taxon>Bacteria</taxon>
        <taxon>Pseudomonadati</taxon>
        <taxon>Verrucomicrobiota</taxon>
        <taxon>Verrucomicrobiia</taxon>
        <taxon>Verrucomicrobiales</taxon>
        <taxon>Verrucomicrobiaceae</taxon>
        <taxon>Roseimicrobium</taxon>
    </lineage>
</organism>
<protein>
    <submittedName>
        <fullName evidence="2">Uncharacterized protein</fullName>
    </submittedName>
</protein>
<sequence length="347" mass="39021">MISHTSPEGPHGPSPSEMITIALKGLDQHSKATRSQVVATLKACGLTVNEQAAVLDRCPAQINNIANESIKMTLSFSDKFLNEHAYSGFSFQDVIDASEKDLGIKEREVDEVRRDIHRDRARGLIKIWIKMGLVTETAPEQYHVSQKHIDARHFNETPPEIRMLRLLVSHTTSSLWIAELSEQEFLRFYTPLKHLSETPFEDAVNAEEKELKGQSKKKKKERAPVTPPTNELDAHYGIVGGVWELESGRFHDDIRVKDTLASAVSAQMEGRLRGCITSIYGPMDETGINNLRAKWSGIIEAQKKLSLAAPTRRGPRSKKVTGEMVKRKYVFAYALCLLETPRPLPRE</sequence>
<dbReference type="EMBL" id="QNRR01000015">
    <property type="protein sequence ID" value="RBP36904.1"/>
    <property type="molecule type" value="Genomic_DNA"/>
</dbReference>